<evidence type="ECO:0000313" key="2">
    <source>
        <dbReference type="Proteomes" id="UP001203036"/>
    </source>
</evidence>
<accession>A0ACC5ZXY3</accession>
<dbReference type="EMBL" id="JAMQGO010000004">
    <property type="protein sequence ID" value="MCM2562214.1"/>
    <property type="molecule type" value="Genomic_DNA"/>
</dbReference>
<reference evidence="1" key="1">
    <citation type="submission" date="2022-06" db="EMBL/GenBank/DDBJ databases">
        <title>Lutimaribacter sp. EGI FJ00013, a novel bacterium isolated from a salt lake sediment enrichment.</title>
        <authorList>
            <person name="Gao L."/>
            <person name="Fang B.-Z."/>
            <person name="Li W.-J."/>
        </authorList>
    </citation>
    <scope>NUCLEOTIDE SEQUENCE</scope>
    <source>
        <strain evidence="1">EGI FJ00013</strain>
    </source>
</reference>
<organism evidence="1 2">
    <name type="scientific">Lutimaribacter degradans</name>
    <dbReference type="NCBI Taxonomy" id="2945989"/>
    <lineage>
        <taxon>Bacteria</taxon>
        <taxon>Pseudomonadati</taxon>
        <taxon>Pseudomonadota</taxon>
        <taxon>Alphaproteobacteria</taxon>
        <taxon>Rhodobacterales</taxon>
        <taxon>Roseobacteraceae</taxon>
        <taxon>Lutimaribacter</taxon>
    </lineage>
</organism>
<gene>
    <name evidence="1" type="ORF">M8744_08645</name>
</gene>
<name>A0ACC5ZXY3_9RHOB</name>
<keyword evidence="2" id="KW-1185">Reference proteome</keyword>
<sequence length="157" mass="17138">MRALVAGIIALTILSGRGMALADAVVLTVTGDVKDAPVTFTRAELAALPQHRLSTSTTVTDGVPVFEGFLMRDLLGAVGAEGETVTAVALNDYSIQIPISDFERFDVLGAVAMDGESLTPRDKGPIWIVYPRDDHPELQDMRYETRWVWQLHTLDVQ</sequence>
<evidence type="ECO:0000313" key="1">
    <source>
        <dbReference type="EMBL" id="MCM2562214.1"/>
    </source>
</evidence>
<protein>
    <submittedName>
        <fullName evidence="1">Molybdopterin-dependent oxidoreductase</fullName>
    </submittedName>
</protein>
<proteinExistence type="predicted"/>
<comment type="caution">
    <text evidence="1">The sequence shown here is derived from an EMBL/GenBank/DDBJ whole genome shotgun (WGS) entry which is preliminary data.</text>
</comment>
<dbReference type="Proteomes" id="UP001203036">
    <property type="component" value="Unassembled WGS sequence"/>
</dbReference>